<accession>A0A7J7W7R1</accession>
<gene>
    <name evidence="2" type="ORF">mRhiFer1_008110</name>
</gene>
<evidence type="ECO:0000313" key="3">
    <source>
        <dbReference type="Proteomes" id="UP000585614"/>
    </source>
</evidence>
<dbReference type="EMBL" id="JACAGC010000011">
    <property type="protein sequence ID" value="KAF6333333.1"/>
    <property type="molecule type" value="Genomic_DNA"/>
</dbReference>
<evidence type="ECO:0000313" key="2">
    <source>
        <dbReference type="EMBL" id="KAF6333333.1"/>
    </source>
</evidence>
<organism evidence="2 3">
    <name type="scientific">Rhinolophus ferrumequinum</name>
    <name type="common">Greater horseshoe bat</name>
    <dbReference type="NCBI Taxonomy" id="59479"/>
    <lineage>
        <taxon>Eukaryota</taxon>
        <taxon>Metazoa</taxon>
        <taxon>Chordata</taxon>
        <taxon>Craniata</taxon>
        <taxon>Vertebrata</taxon>
        <taxon>Euteleostomi</taxon>
        <taxon>Mammalia</taxon>
        <taxon>Eutheria</taxon>
        <taxon>Laurasiatheria</taxon>
        <taxon>Chiroptera</taxon>
        <taxon>Yinpterochiroptera</taxon>
        <taxon>Rhinolophoidea</taxon>
        <taxon>Rhinolophidae</taxon>
        <taxon>Rhinolophinae</taxon>
        <taxon>Rhinolophus</taxon>
    </lineage>
</organism>
<feature type="region of interest" description="Disordered" evidence="1">
    <location>
        <begin position="70"/>
        <end position="93"/>
    </location>
</feature>
<evidence type="ECO:0000256" key="1">
    <source>
        <dbReference type="SAM" id="MobiDB-lite"/>
    </source>
</evidence>
<sequence>MGSCSSTSLDWGRVWDSSEESRPLVFPIPTSTFHPLLPYCSPSPLSAQTGLTSGLIKGMKWIRQRNLDPAHDTGQEHRNSCQGRPGFTSPLPWAQQDTRSAEHSWCRAALGNELLEHMPQHPAYWSHWSHWFFLKTNDP</sequence>
<feature type="compositionally biased region" description="Basic and acidic residues" evidence="1">
    <location>
        <begin position="70"/>
        <end position="79"/>
    </location>
</feature>
<name>A0A7J7W7R1_RHIFE</name>
<reference evidence="2 3" key="1">
    <citation type="journal article" date="2020" name="Nature">
        <title>Six reference-quality genomes reveal evolution of bat adaptations.</title>
        <authorList>
            <person name="Jebb D."/>
            <person name="Huang Z."/>
            <person name="Pippel M."/>
            <person name="Hughes G.M."/>
            <person name="Lavrichenko K."/>
            <person name="Devanna P."/>
            <person name="Winkler S."/>
            <person name="Jermiin L.S."/>
            <person name="Skirmuntt E.C."/>
            <person name="Katzourakis A."/>
            <person name="Burkitt-Gray L."/>
            <person name="Ray D.A."/>
            <person name="Sullivan K.A.M."/>
            <person name="Roscito J.G."/>
            <person name="Kirilenko B.M."/>
            <person name="Davalos L.M."/>
            <person name="Corthals A.P."/>
            <person name="Power M.L."/>
            <person name="Jones G."/>
            <person name="Ransome R.D."/>
            <person name="Dechmann D.K.N."/>
            <person name="Locatelli A.G."/>
            <person name="Puechmaille S.J."/>
            <person name="Fedrigo O."/>
            <person name="Jarvis E.D."/>
            <person name="Hiller M."/>
            <person name="Vernes S.C."/>
            <person name="Myers E.W."/>
            <person name="Teeling E.C."/>
        </authorList>
    </citation>
    <scope>NUCLEOTIDE SEQUENCE [LARGE SCALE GENOMIC DNA]</scope>
    <source>
        <strain evidence="2">MRhiFer1</strain>
        <tissue evidence="2">Lung</tissue>
    </source>
</reference>
<dbReference type="AlphaFoldDB" id="A0A7J7W7R1"/>
<comment type="caution">
    <text evidence="2">The sequence shown here is derived from an EMBL/GenBank/DDBJ whole genome shotgun (WGS) entry which is preliminary data.</text>
</comment>
<protein>
    <submittedName>
        <fullName evidence="2">Uncharacterized protein</fullName>
    </submittedName>
</protein>
<proteinExistence type="predicted"/>
<dbReference type="Proteomes" id="UP000585614">
    <property type="component" value="Unassembled WGS sequence"/>
</dbReference>